<organism evidence="2 3">
    <name type="scientific">Alkalicoccus halolimnae</name>
    <dbReference type="NCBI Taxonomy" id="1667239"/>
    <lineage>
        <taxon>Bacteria</taxon>
        <taxon>Bacillati</taxon>
        <taxon>Bacillota</taxon>
        <taxon>Bacilli</taxon>
        <taxon>Bacillales</taxon>
        <taxon>Bacillaceae</taxon>
        <taxon>Alkalicoccus</taxon>
    </lineage>
</organism>
<dbReference type="PANTHER" id="PTHR38664">
    <property type="entry name" value="SLR0058 PROTEIN"/>
    <property type="match status" value="1"/>
</dbReference>
<dbReference type="OrthoDB" id="191894at2"/>
<evidence type="ECO:0000256" key="1">
    <source>
        <dbReference type="SAM" id="Coils"/>
    </source>
</evidence>
<dbReference type="NCBIfam" id="NF047773">
    <property type="entry name" value="phas_rel_Lepto"/>
    <property type="match status" value="1"/>
</dbReference>
<sequence length="108" mass="12483">MNNLFKSGILLGLGAAVSSKEKVEKYLDELISKGKVTPSEADDLYQTLIKKGEETEEEWNRHSKERLRTFFEDLNLVSKDEHEALKERTKELEERLKSLEANSRQSDL</sequence>
<evidence type="ECO:0000313" key="2">
    <source>
        <dbReference type="EMBL" id="WWD81157.1"/>
    </source>
</evidence>
<keyword evidence="1" id="KW-0175">Coiled coil</keyword>
<dbReference type="KEGG" id="ahal:FTX54_006295"/>
<dbReference type="RefSeq" id="WP_147803071.1">
    <property type="nucleotide sequence ID" value="NZ_CP144914.1"/>
</dbReference>
<name>A0A5C7F791_9BACI</name>
<keyword evidence="3" id="KW-1185">Reference proteome</keyword>
<proteinExistence type="predicted"/>
<accession>A0A5C7F791</accession>
<protein>
    <recommendedName>
        <fullName evidence="4">Polyhydroxyalkanoate synthesis regulator</fullName>
    </recommendedName>
</protein>
<evidence type="ECO:0008006" key="4">
    <source>
        <dbReference type="Google" id="ProtNLM"/>
    </source>
</evidence>
<evidence type="ECO:0000313" key="3">
    <source>
        <dbReference type="Proteomes" id="UP000321816"/>
    </source>
</evidence>
<dbReference type="PANTHER" id="PTHR38664:SF1">
    <property type="entry name" value="SLR0058 PROTEIN"/>
    <property type="match status" value="1"/>
</dbReference>
<feature type="coiled-coil region" evidence="1">
    <location>
        <begin position="75"/>
        <end position="102"/>
    </location>
</feature>
<reference evidence="2 3" key="1">
    <citation type="submission" date="2024-01" db="EMBL/GenBank/DDBJ databases">
        <title>Complete Genome Sequence of Alkalicoccus halolimnae BZ-SZ-XJ29T, a Moderately Halophilic Bacterium Isolated from a Salt Lake.</title>
        <authorList>
            <person name="Zhao B."/>
        </authorList>
    </citation>
    <scope>NUCLEOTIDE SEQUENCE [LARGE SCALE GENOMIC DNA]</scope>
    <source>
        <strain evidence="2 3">BZ-SZ-XJ29</strain>
    </source>
</reference>
<dbReference type="EMBL" id="CP144914">
    <property type="protein sequence ID" value="WWD81157.1"/>
    <property type="molecule type" value="Genomic_DNA"/>
</dbReference>
<dbReference type="AlphaFoldDB" id="A0A5C7F791"/>
<dbReference type="Proteomes" id="UP000321816">
    <property type="component" value="Chromosome"/>
</dbReference>
<dbReference type="InterPro" id="IPR008769">
    <property type="entry name" value="PhaF_PhaI"/>
</dbReference>
<gene>
    <name evidence="2" type="ORF">FTX54_006295</name>
</gene>